<keyword evidence="1 2" id="KW-0808">Transferase</keyword>
<accession>A0A9P3PNC4</accession>
<sequence length="513" mass="55813">MTSSPMSHVLMVSIPAWGHLRPLCVLAARLVSERDNVLITFLTPPNMFQKSRSEIDRQFGSGSPAIKRIRLLSISQFTDPKDLMAVFGLLVQAYPGAYETLAQGKSITCSTTGTSFDPAPAPVVVILDFFLLESLKATRALSGRSVPIISWITGSASSFIRFWGPESRGGMGDLPGKIDAEVARTNKSPVEVGEKLLKHANGSVVKLPGLPPMYDYEFHPQKLAFEIPMSMILIAAHEFLADSDGIMIASADAYERESLDAVRAWFGEMQKPVYVVGPLLPAGYAAQSDVNEWNANIADFLSNMLEKHGRRSVLFISFGTVFWPATPEYVEELIEALLEKNVPFILAHASPFARISAELSDKVKASGLGMLTPWSPQQFILNHPATGWFLTHGGHGGVTESLGSGIPLICWPFDADQPAAAAHVSQNLKAGFELIEVRTGLGLNPVYRLGGEVPKGNREAVGAEIRRVLDACRGPEGEELRRNAERLKGEFAAAWEEGGPAKATLRGFLEKYV</sequence>
<evidence type="ECO:0000313" key="2">
    <source>
        <dbReference type="EMBL" id="GLB39043.1"/>
    </source>
</evidence>
<evidence type="ECO:0000313" key="3">
    <source>
        <dbReference type="Proteomes" id="UP001063166"/>
    </source>
</evidence>
<reference evidence="2" key="1">
    <citation type="submission" date="2022-07" db="EMBL/GenBank/DDBJ databases">
        <title>The genome of Lyophyllum shimeji provides insight into the initial evolution of ectomycorrhizal fungal genome.</title>
        <authorList>
            <person name="Kobayashi Y."/>
            <person name="Shibata T."/>
            <person name="Hirakawa H."/>
            <person name="Shigenobu S."/>
            <person name="Nishiyama T."/>
            <person name="Yamada A."/>
            <person name="Hasebe M."/>
            <person name="Kawaguchi M."/>
        </authorList>
    </citation>
    <scope>NUCLEOTIDE SEQUENCE</scope>
    <source>
        <strain evidence="2">AT787</strain>
    </source>
</reference>
<comment type="caution">
    <text evidence="2">The sequence shown here is derived from an EMBL/GenBank/DDBJ whole genome shotgun (WGS) entry which is preliminary data.</text>
</comment>
<dbReference type="OrthoDB" id="5835829at2759"/>
<evidence type="ECO:0000256" key="1">
    <source>
        <dbReference type="ARBA" id="ARBA00022679"/>
    </source>
</evidence>
<dbReference type="CDD" id="cd03784">
    <property type="entry name" value="GT1_Gtf-like"/>
    <property type="match status" value="1"/>
</dbReference>
<organism evidence="2 3">
    <name type="scientific">Lyophyllum shimeji</name>
    <name type="common">Hon-shimeji</name>
    <name type="synonym">Tricholoma shimeji</name>
    <dbReference type="NCBI Taxonomy" id="47721"/>
    <lineage>
        <taxon>Eukaryota</taxon>
        <taxon>Fungi</taxon>
        <taxon>Dikarya</taxon>
        <taxon>Basidiomycota</taxon>
        <taxon>Agaricomycotina</taxon>
        <taxon>Agaricomycetes</taxon>
        <taxon>Agaricomycetidae</taxon>
        <taxon>Agaricales</taxon>
        <taxon>Tricholomatineae</taxon>
        <taxon>Lyophyllaceae</taxon>
        <taxon>Lyophyllum</taxon>
    </lineage>
</organism>
<dbReference type="InterPro" id="IPR002213">
    <property type="entry name" value="UDP_glucos_trans"/>
</dbReference>
<protein>
    <submittedName>
        <fullName evidence="2">UDP-glucoronosyl and UDP-glucosyl transferase</fullName>
    </submittedName>
</protein>
<dbReference type="PANTHER" id="PTHR48045:SF31">
    <property type="entry name" value="UDP-GLYCOSYLTRANSFERASE 76B1-LIKE"/>
    <property type="match status" value="1"/>
</dbReference>
<gene>
    <name evidence="2" type="ORF">LshimejAT787_0602050</name>
</gene>
<dbReference type="Gene3D" id="3.40.50.2000">
    <property type="entry name" value="Glycogen Phosphorylase B"/>
    <property type="match status" value="2"/>
</dbReference>
<dbReference type="PANTHER" id="PTHR48045">
    <property type="entry name" value="UDP-GLYCOSYLTRANSFERASE 72B1"/>
    <property type="match status" value="1"/>
</dbReference>
<dbReference type="Pfam" id="PF00201">
    <property type="entry name" value="UDPGT"/>
    <property type="match status" value="1"/>
</dbReference>
<dbReference type="AlphaFoldDB" id="A0A9P3PNC4"/>
<proteinExistence type="predicted"/>
<dbReference type="EMBL" id="BRPK01000006">
    <property type="protein sequence ID" value="GLB39043.1"/>
    <property type="molecule type" value="Genomic_DNA"/>
</dbReference>
<dbReference type="Proteomes" id="UP001063166">
    <property type="component" value="Unassembled WGS sequence"/>
</dbReference>
<dbReference type="SUPFAM" id="SSF53756">
    <property type="entry name" value="UDP-Glycosyltransferase/glycogen phosphorylase"/>
    <property type="match status" value="1"/>
</dbReference>
<dbReference type="GO" id="GO:0008194">
    <property type="term" value="F:UDP-glycosyltransferase activity"/>
    <property type="evidence" value="ECO:0007669"/>
    <property type="project" value="InterPro"/>
</dbReference>
<name>A0A9P3PNC4_LYOSH</name>
<keyword evidence="3" id="KW-1185">Reference proteome</keyword>